<dbReference type="InterPro" id="IPR000073">
    <property type="entry name" value="AB_hydrolase_1"/>
</dbReference>
<gene>
    <name evidence="3" type="ORF">L687_04640</name>
</gene>
<dbReference type="AlphaFoldDB" id="T5KH11"/>
<feature type="domain" description="AB hydrolase-1" evidence="2">
    <location>
        <begin position="157"/>
        <end position="367"/>
    </location>
</feature>
<dbReference type="PATRIC" id="fig|1333857.3.peg.2910"/>
<feature type="transmembrane region" description="Helical" evidence="1">
    <location>
        <begin position="12"/>
        <end position="37"/>
    </location>
</feature>
<accession>T5KH11</accession>
<organism evidence="3 4">
    <name type="scientific">Microbacterium maritypicum MF109</name>
    <dbReference type="NCBI Taxonomy" id="1333857"/>
    <lineage>
        <taxon>Bacteria</taxon>
        <taxon>Bacillati</taxon>
        <taxon>Actinomycetota</taxon>
        <taxon>Actinomycetes</taxon>
        <taxon>Micrococcales</taxon>
        <taxon>Microbacteriaceae</taxon>
        <taxon>Microbacterium</taxon>
    </lineage>
</organism>
<keyword evidence="1" id="KW-0472">Membrane</keyword>
<sequence>MIAKGKHMGSGLLVWLTAVTSLIVAAGLVLVLGVVLARKAASWKIRRDEGVLAYDDTTITFKRTPESAHPGTFVVHFPNGAAQVGDIVDSDGRRITRTIIRQRGSLAGVRTVRWEGETHFSPDEMGEHSEITIQGPLGPCPAWQFGPDGVDTWSIHIHGIRADRHNAVRSVPAAAAAGHTSLVVSYRGDADTQAARGRAASLGTSEWADVDAAVKYAVARGARRVFLFGWSMGASIALLVAERSEHRNSVAGLVLISPASDWRGIIAHGAARRRLPVTAGLLGHLMLSNRYLSQLAGLTSPANFQDLDWTVPGRLSIPTLVIHSPGDRTVPFTITKQFVEAGGDKVTLYTAPDADHSWEYNVDPDGFDAAVASWLATVA</sequence>
<dbReference type="PANTHER" id="PTHR12277">
    <property type="entry name" value="ALPHA/BETA HYDROLASE DOMAIN-CONTAINING PROTEIN"/>
    <property type="match status" value="1"/>
</dbReference>
<dbReference type="GO" id="GO:0003824">
    <property type="term" value="F:catalytic activity"/>
    <property type="evidence" value="ECO:0007669"/>
    <property type="project" value="UniProtKB-ARBA"/>
</dbReference>
<evidence type="ECO:0000313" key="4">
    <source>
        <dbReference type="Proteomes" id="UP000016033"/>
    </source>
</evidence>
<name>T5KH11_MICMQ</name>
<evidence type="ECO:0000256" key="1">
    <source>
        <dbReference type="SAM" id="Phobius"/>
    </source>
</evidence>
<reference evidence="3 4" key="1">
    <citation type="journal article" date="2013" name="Genome Announc.">
        <title>Whole-genome sequences of five oyster-associated bacteria show potential for crude oil hydrocarbon degradation.</title>
        <authorList>
            <person name="Chauhan A."/>
            <person name="Green S."/>
            <person name="Pathak A."/>
            <person name="Thomas J."/>
            <person name="Venkatramanan R."/>
        </authorList>
    </citation>
    <scope>NUCLEOTIDE SEQUENCE [LARGE SCALE GENOMIC DNA]</scope>
    <source>
        <strain evidence="3 4">MF109</strain>
    </source>
</reference>
<comment type="caution">
    <text evidence="3">The sequence shown here is derived from an EMBL/GenBank/DDBJ whole genome shotgun (WGS) entry which is preliminary data.</text>
</comment>
<dbReference type="PANTHER" id="PTHR12277:SF79">
    <property type="entry name" value="XAA-PRO DIPEPTIDYL-PEPTIDASE-RELATED"/>
    <property type="match status" value="1"/>
</dbReference>
<dbReference type="SUPFAM" id="SSF53474">
    <property type="entry name" value="alpha/beta-Hydrolases"/>
    <property type="match status" value="1"/>
</dbReference>
<dbReference type="Proteomes" id="UP000016033">
    <property type="component" value="Unassembled WGS sequence"/>
</dbReference>
<dbReference type="EMBL" id="ATAO01000206">
    <property type="protein sequence ID" value="EQM74754.1"/>
    <property type="molecule type" value="Genomic_DNA"/>
</dbReference>
<evidence type="ECO:0000313" key="3">
    <source>
        <dbReference type="EMBL" id="EQM74754.1"/>
    </source>
</evidence>
<keyword evidence="1" id="KW-1133">Transmembrane helix</keyword>
<proteinExistence type="predicted"/>
<evidence type="ECO:0000259" key="2">
    <source>
        <dbReference type="Pfam" id="PF12697"/>
    </source>
</evidence>
<dbReference type="InterPro" id="IPR029058">
    <property type="entry name" value="AB_hydrolase_fold"/>
</dbReference>
<keyword evidence="1" id="KW-0812">Transmembrane</keyword>
<dbReference type="Gene3D" id="3.40.50.1820">
    <property type="entry name" value="alpha/beta hydrolase"/>
    <property type="match status" value="1"/>
</dbReference>
<protein>
    <recommendedName>
        <fullName evidence="2">AB hydrolase-1 domain-containing protein</fullName>
    </recommendedName>
</protein>
<dbReference type="Pfam" id="PF12697">
    <property type="entry name" value="Abhydrolase_6"/>
    <property type="match status" value="1"/>
</dbReference>